<accession>A0A0F8ZBJ8</accession>
<dbReference type="Gene3D" id="3.90.320.10">
    <property type="match status" value="1"/>
</dbReference>
<comment type="caution">
    <text evidence="1">The sequence shown here is derived from an EMBL/GenBank/DDBJ whole genome shotgun (WGS) entry which is preliminary data.</text>
</comment>
<dbReference type="AlphaFoldDB" id="A0A0F8ZBJ8"/>
<sequence length="112" mass="12235">MSGKTERPMGGVETPSLEVGPGVYPSVPMVEYHDWDAASNGRLNYFMRSPAHMKSYLENAQAETPAMVFGRAAHMAILEPDVFGSTYDAVSQCVAETKQKSRCKKSGTLFKA</sequence>
<reference evidence="1" key="1">
    <citation type="journal article" date="2015" name="Nature">
        <title>Complex archaea that bridge the gap between prokaryotes and eukaryotes.</title>
        <authorList>
            <person name="Spang A."/>
            <person name="Saw J.H."/>
            <person name="Jorgensen S.L."/>
            <person name="Zaremba-Niedzwiedzka K."/>
            <person name="Martijn J."/>
            <person name="Lind A.E."/>
            <person name="van Eijk R."/>
            <person name="Schleper C."/>
            <person name="Guy L."/>
            <person name="Ettema T.J."/>
        </authorList>
    </citation>
    <scope>NUCLEOTIDE SEQUENCE</scope>
</reference>
<feature type="non-terminal residue" evidence="1">
    <location>
        <position position="112"/>
    </location>
</feature>
<protein>
    <submittedName>
        <fullName evidence="1">Uncharacterized protein</fullName>
    </submittedName>
</protein>
<dbReference type="InterPro" id="IPR011604">
    <property type="entry name" value="PDDEXK-like_dom_sf"/>
</dbReference>
<name>A0A0F8ZBJ8_9ZZZZ</name>
<organism evidence="1">
    <name type="scientific">marine sediment metagenome</name>
    <dbReference type="NCBI Taxonomy" id="412755"/>
    <lineage>
        <taxon>unclassified sequences</taxon>
        <taxon>metagenomes</taxon>
        <taxon>ecological metagenomes</taxon>
    </lineage>
</organism>
<proteinExistence type="predicted"/>
<evidence type="ECO:0000313" key="1">
    <source>
        <dbReference type="EMBL" id="KKK91128.1"/>
    </source>
</evidence>
<dbReference type="EMBL" id="LAZR01048790">
    <property type="protein sequence ID" value="KKK91128.1"/>
    <property type="molecule type" value="Genomic_DNA"/>
</dbReference>
<gene>
    <name evidence="1" type="ORF">LCGC14_2716080</name>
</gene>